<evidence type="ECO:0000256" key="4">
    <source>
        <dbReference type="ARBA" id="ARBA00022837"/>
    </source>
</evidence>
<dbReference type="EMBL" id="SNWR01000002">
    <property type="protein sequence ID" value="TDO32828.1"/>
    <property type="molecule type" value="Genomic_DNA"/>
</dbReference>
<dbReference type="Proteomes" id="UP000294901">
    <property type="component" value="Unassembled WGS sequence"/>
</dbReference>
<feature type="compositionally biased region" description="Polar residues" evidence="5">
    <location>
        <begin position="254"/>
        <end position="264"/>
    </location>
</feature>
<dbReference type="OrthoDB" id="4428070at2"/>
<feature type="compositionally biased region" description="Acidic residues" evidence="5">
    <location>
        <begin position="341"/>
        <end position="357"/>
    </location>
</feature>
<organism evidence="7 8">
    <name type="scientific">Paractinoplanes brasiliensis</name>
    <dbReference type="NCBI Taxonomy" id="52695"/>
    <lineage>
        <taxon>Bacteria</taxon>
        <taxon>Bacillati</taxon>
        <taxon>Actinomycetota</taxon>
        <taxon>Actinomycetes</taxon>
        <taxon>Micromonosporales</taxon>
        <taxon>Micromonosporaceae</taxon>
        <taxon>Paractinoplanes</taxon>
    </lineage>
</organism>
<dbReference type="CDD" id="cd20742">
    <property type="entry name" value="FIX_vWA-like"/>
    <property type="match status" value="1"/>
</dbReference>
<dbReference type="AlphaFoldDB" id="A0A4V6PSP7"/>
<dbReference type="RefSeq" id="WP_133878750.1">
    <property type="nucleotide sequence ID" value="NZ_BOMD01000091.1"/>
</dbReference>
<dbReference type="GO" id="GO:0005509">
    <property type="term" value="F:calcium ion binding"/>
    <property type="evidence" value="ECO:0007669"/>
    <property type="project" value="InterPro"/>
</dbReference>
<evidence type="ECO:0000256" key="2">
    <source>
        <dbReference type="ARBA" id="ARBA00022525"/>
    </source>
</evidence>
<evidence type="ECO:0000313" key="8">
    <source>
        <dbReference type="Proteomes" id="UP000294901"/>
    </source>
</evidence>
<sequence length="725" mass="77893">MSRARRSAVLGTAALMVSTFLVASPARAADLDWEAEVRKIPAAKYTRDAPTYIRQAAERVRPYLDAEDVRETLQPVVDDLDTRYFDGARLKNDNDARTTYGHLEPLLEELEDDADDRRPFLDALVGTLTGIRLLSDASIQDAEAIVNPWKIIQPAPPVPDGMTKALDDIKKAKNAFKEADGELREADPEDAAEANAQARKHGFAVLGRFGITYEGDHDADGVTDLTELRFGASPLIADSDGDGLTDRTEIEQLATDTRPNNPDSDGNGVDDGAEDTDGDGLTNLREQELGTKLTDPDTDGDGLADGAEVAQGRDPLVADNPPPPVSEPTPPVETAPTPVDTDGDGIPDSTETDDAETDPANADTDGDGLSDGAEITEHLTNPVRADTDGDAIADGYEVAHAEDQGLDPVVPDERVSKWTYVTDFVVGLIAGDFSPRDSMAWLAGYLCSGGLSLIPVVGWVLGGLADLRDTVAALIKSDWVGAGLSIMGLVPYVGDAVAIPGKAAKFVLRYLHRLDKVITFVAKYDKISDSVKTLAIRAIMLGDYGKLTAAGMSDAVILRMARKSSNSLKRLADALTGAVPGAAATPWLRGWQAGEDYFATVIMAGRQGTRGPAARIPMPGRPRPNSAREPDFLETGPPRNLHEVKTGEPGHPESYLKQCEQDRSLLDNGEVDNVLWHFLPHANGSQGIPQDLLDCLRRNRIPYQIHASTGAFWPFAGEWAYEPVV</sequence>
<feature type="region of interest" description="Disordered" evidence="5">
    <location>
        <begin position="252"/>
        <end position="373"/>
    </location>
</feature>
<dbReference type="InterPro" id="IPR053180">
    <property type="entry name" value="Ca-binding_acidic-repeat"/>
</dbReference>
<feature type="region of interest" description="Disordered" evidence="5">
    <location>
        <begin position="609"/>
        <end position="652"/>
    </location>
</feature>
<dbReference type="Gene3D" id="4.10.1080.10">
    <property type="entry name" value="TSP type-3 repeat"/>
    <property type="match status" value="1"/>
</dbReference>
<dbReference type="PANTHER" id="PTHR37467">
    <property type="entry name" value="EXPORTED CALCIUM-BINDING GLYCOPROTEIN-RELATED"/>
    <property type="match status" value="1"/>
</dbReference>
<dbReference type="Pfam" id="PF18884">
    <property type="entry name" value="TSP3_bac"/>
    <property type="match status" value="5"/>
</dbReference>
<evidence type="ECO:0000256" key="1">
    <source>
        <dbReference type="ARBA" id="ARBA00004613"/>
    </source>
</evidence>
<feature type="compositionally biased region" description="Pro residues" evidence="5">
    <location>
        <begin position="320"/>
        <end position="333"/>
    </location>
</feature>
<evidence type="ECO:0000256" key="6">
    <source>
        <dbReference type="SAM" id="SignalP"/>
    </source>
</evidence>
<dbReference type="InterPro" id="IPR059100">
    <property type="entry name" value="TSP3_bac"/>
</dbReference>
<comment type="caution">
    <text evidence="7">The sequence shown here is derived from an EMBL/GenBank/DDBJ whole genome shotgun (WGS) entry which is preliminary data.</text>
</comment>
<protein>
    <submittedName>
        <fullName evidence="7">Uncharacterized protein</fullName>
    </submittedName>
</protein>
<evidence type="ECO:0000256" key="5">
    <source>
        <dbReference type="SAM" id="MobiDB-lite"/>
    </source>
</evidence>
<gene>
    <name evidence="7" type="ORF">C8E87_8300</name>
</gene>
<dbReference type="PANTHER" id="PTHR37467:SF1">
    <property type="entry name" value="EXPORTED CALCIUM-BINDING GLYCOPROTEIN"/>
    <property type="match status" value="1"/>
</dbReference>
<dbReference type="InterPro" id="IPR028974">
    <property type="entry name" value="TSP_type-3_rpt"/>
</dbReference>
<reference evidence="7 8" key="1">
    <citation type="submission" date="2019-03" db="EMBL/GenBank/DDBJ databases">
        <title>Sequencing the genomes of 1000 actinobacteria strains.</title>
        <authorList>
            <person name="Klenk H.-P."/>
        </authorList>
    </citation>
    <scope>NUCLEOTIDE SEQUENCE [LARGE SCALE GENOMIC DNA]</scope>
    <source>
        <strain evidence="7 8">DSM 43805</strain>
    </source>
</reference>
<evidence type="ECO:0000256" key="3">
    <source>
        <dbReference type="ARBA" id="ARBA00022729"/>
    </source>
</evidence>
<accession>A0A4V6PSP7</accession>
<proteinExistence type="predicted"/>
<feature type="chain" id="PRO_5020694039" evidence="6">
    <location>
        <begin position="29"/>
        <end position="725"/>
    </location>
</feature>
<keyword evidence="8" id="KW-1185">Reference proteome</keyword>
<name>A0A4V6PSP7_9ACTN</name>
<feature type="signal peptide" evidence="6">
    <location>
        <begin position="1"/>
        <end position="28"/>
    </location>
</feature>
<feature type="compositionally biased region" description="Basic and acidic residues" evidence="5">
    <location>
        <begin position="640"/>
        <end position="651"/>
    </location>
</feature>
<keyword evidence="2" id="KW-0964">Secreted</keyword>
<comment type="subcellular location">
    <subcellularLocation>
        <location evidence="1">Secreted</location>
    </subcellularLocation>
</comment>
<keyword evidence="3 6" id="KW-0732">Signal</keyword>
<evidence type="ECO:0000313" key="7">
    <source>
        <dbReference type="EMBL" id="TDO32828.1"/>
    </source>
</evidence>
<keyword evidence="4" id="KW-0106">Calcium</keyword>